<keyword evidence="12" id="KW-1185">Reference proteome</keyword>
<protein>
    <submittedName>
        <fullName evidence="11">OST3/OST6 family protein</fullName>
    </submittedName>
</protein>
<gene>
    <name evidence="11" type="ORF">CONLIGDRAFT_645115</name>
</gene>
<evidence type="ECO:0000256" key="9">
    <source>
        <dbReference type="SAM" id="Phobius"/>
    </source>
</evidence>
<dbReference type="SUPFAM" id="SSF52833">
    <property type="entry name" value="Thioredoxin-like"/>
    <property type="match status" value="1"/>
</dbReference>
<feature type="signal peptide" evidence="10">
    <location>
        <begin position="1"/>
        <end position="19"/>
    </location>
</feature>
<evidence type="ECO:0000313" key="12">
    <source>
        <dbReference type="Proteomes" id="UP000182658"/>
    </source>
</evidence>
<dbReference type="AlphaFoldDB" id="A0A1J7J6R8"/>
<feature type="chain" id="PRO_5012769229" evidence="10">
    <location>
        <begin position="20"/>
        <end position="330"/>
    </location>
</feature>
<dbReference type="OrthoDB" id="67566at2759"/>
<evidence type="ECO:0000256" key="1">
    <source>
        <dbReference type="ARBA" id="ARBA00002791"/>
    </source>
</evidence>
<dbReference type="InParanoid" id="A0A1J7J6R8"/>
<evidence type="ECO:0000256" key="2">
    <source>
        <dbReference type="ARBA" id="ARBA00004477"/>
    </source>
</evidence>
<dbReference type="InterPro" id="IPR021149">
    <property type="entry name" value="OligosaccharylTrfase_OST3/OST6"/>
</dbReference>
<organism evidence="11 12">
    <name type="scientific">Coniochaeta ligniaria NRRL 30616</name>
    <dbReference type="NCBI Taxonomy" id="1408157"/>
    <lineage>
        <taxon>Eukaryota</taxon>
        <taxon>Fungi</taxon>
        <taxon>Dikarya</taxon>
        <taxon>Ascomycota</taxon>
        <taxon>Pezizomycotina</taxon>
        <taxon>Sordariomycetes</taxon>
        <taxon>Sordariomycetidae</taxon>
        <taxon>Coniochaetales</taxon>
        <taxon>Coniochaetaceae</taxon>
        <taxon>Coniochaeta</taxon>
    </lineage>
</organism>
<name>A0A1J7J6R8_9PEZI</name>
<evidence type="ECO:0000256" key="3">
    <source>
        <dbReference type="ARBA" id="ARBA00009561"/>
    </source>
</evidence>
<dbReference type="Gene3D" id="3.40.30.10">
    <property type="entry name" value="Glutaredoxin"/>
    <property type="match status" value="1"/>
</dbReference>
<comment type="similarity">
    <text evidence="3">Belongs to the OST3/OST6 family.</text>
</comment>
<dbReference type="FunCoup" id="A0A1J7J6R8">
    <property type="interactions" value="244"/>
</dbReference>
<accession>A0A1J7J6R8</accession>
<dbReference type="FunFam" id="3.40.30.10:FF:000302">
    <property type="entry name" value="Oligosaccharyl transferase subunit (Gamma), putative"/>
    <property type="match status" value="1"/>
</dbReference>
<evidence type="ECO:0000256" key="6">
    <source>
        <dbReference type="ARBA" id="ARBA00022824"/>
    </source>
</evidence>
<dbReference type="Pfam" id="PF04756">
    <property type="entry name" value="OST3_OST6"/>
    <property type="match status" value="1"/>
</dbReference>
<evidence type="ECO:0000256" key="8">
    <source>
        <dbReference type="ARBA" id="ARBA00023136"/>
    </source>
</evidence>
<proteinExistence type="inferred from homology"/>
<feature type="transmembrane region" description="Helical" evidence="9">
    <location>
        <begin position="297"/>
        <end position="317"/>
    </location>
</feature>
<dbReference type="EMBL" id="KV875098">
    <property type="protein sequence ID" value="OIW28969.1"/>
    <property type="molecule type" value="Genomic_DNA"/>
</dbReference>
<sequence length="330" mass="36911">MRWLQGLLSVSLLSVGAFGAKKSTEERFKEYHTKALSSAPVKLNDATYKDLTGVPRDYTGVVLLTALESRFGCELCRQFQPEWELLSRSWTKGDKKGESRVVYGTLDFSDGRDTFVALGLQTAPVLLLFQPTVGPHASPSAEPLRYDFTNGPQSAEQVHDWIVRHTPDRPHPAIKRPFNWMKWIIGFTILSGLVSLIYVAWPYVLPVLQNRNVWAAVSLISILLFTSGHMFNHIRKVPYIAGDGKGGISYFAGGFQNQYGMETQIVAAMYGVLSFAAISLAVKVPRIADAKSQQMMVILWSAVLFLMYSFLLSVFRIKNSGYPFSLPPFM</sequence>
<reference evidence="11 12" key="1">
    <citation type="submission" date="2016-10" db="EMBL/GenBank/DDBJ databases">
        <title>Draft genome sequence of Coniochaeta ligniaria NRRL30616, a lignocellulolytic fungus for bioabatement of inhibitors in plant biomass hydrolysates.</title>
        <authorList>
            <consortium name="DOE Joint Genome Institute"/>
            <person name="Jimenez D.J."/>
            <person name="Hector R.E."/>
            <person name="Riley R."/>
            <person name="Sun H."/>
            <person name="Grigoriev I.V."/>
            <person name="Van Elsas J.D."/>
            <person name="Nichols N.N."/>
        </authorList>
    </citation>
    <scope>NUCLEOTIDE SEQUENCE [LARGE SCALE GENOMIC DNA]</scope>
    <source>
        <strain evidence="11 12">NRRL 30616</strain>
    </source>
</reference>
<evidence type="ECO:0000256" key="7">
    <source>
        <dbReference type="ARBA" id="ARBA00022989"/>
    </source>
</evidence>
<dbReference type="STRING" id="1408157.A0A1J7J6R8"/>
<evidence type="ECO:0000256" key="10">
    <source>
        <dbReference type="SAM" id="SignalP"/>
    </source>
</evidence>
<evidence type="ECO:0000256" key="5">
    <source>
        <dbReference type="ARBA" id="ARBA00022729"/>
    </source>
</evidence>
<comment type="function">
    <text evidence="1">Subunit of the oligosaccharyl transferase (OST) complex that catalyzes the initial transfer of a defined glycan (Glc(3)Man(9)GlcNAc(2) in eukaryotes) from the lipid carrier dolichol-pyrophosphate to an asparagine residue within an Asn-X-Ser/Thr consensus motif in nascent polypeptide chains, the first step in protein N-glycosylation. N-glycosylation occurs cotranslationally and the complex associates with the Sec61 complex at the channel-forming translocon complex that mediates protein translocation across the endoplasmic reticulum (ER). All subunits are required for a maximal enzyme activity.</text>
</comment>
<comment type="subcellular location">
    <subcellularLocation>
        <location evidence="2">Endoplasmic reticulum membrane</location>
        <topology evidence="2">Multi-pass membrane protein</topology>
    </subcellularLocation>
</comment>
<dbReference type="GO" id="GO:0018279">
    <property type="term" value="P:protein N-linked glycosylation via asparagine"/>
    <property type="evidence" value="ECO:0007669"/>
    <property type="project" value="TreeGrafter"/>
</dbReference>
<keyword evidence="6" id="KW-0256">Endoplasmic reticulum</keyword>
<dbReference type="PANTHER" id="PTHR12692:SF0">
    <property type="entry name" value="GH11935P"/>
    <property type="match status" value="1"/>
</dbReference>
<dbReference type="GO" id="GO:0008250">
    <property type="term" value="C:oligosaccharyltransferase complex"/>
    <property type="evidence" value="ECO:0007669"/>
    <property type="project" value="TreeGrafter"/>
</dbReference>
<keyword evidence="5 10" id="KW-0732">Signal</keyword>
<keyword evidence="4 9" id="KW-0812">Transmembrane</keyword>
<dbReference type="InterPro" id="IPR036249">
    <property type="entry name" value="Thioredoxin-like_sf"/>
</dbReference>
<feature type="transmembrane region" description="Helical" evidence="9">
    <location>
        <begin position="213"/>
        <end position="231"/>
    </location>
</feature>
<keyword evidence="7 9" id="KW-1133">Transmembrane helix</keyword>
<evidence type="ECO:0000256" key="4">
    <source>
        <dbReference type="ARBA" id="ARBA00022692"/>
    </source>
</evidence>
<dbReference type="PANTHER" id="PTHR12692">
    <property type="entry name" value="DOLICHYL-DIPHOSPHOOLIGOSACCHARIDE--PROTEIN GLYCOSYLTRANSFERASE-RELATED"/>
    <property type="match status" value="1"/>
</dbReference>
<feature type="transmembrane region" description="Helical" evidence="9">
    <location>
        <begin position="180"/>
        <end position="201"/>
    </location>
</feature>
<keyword evidence="8 9" id="KW-0472">Membrane</keyword>
<evidence type="ECO:0000313" key="11">
    <source>
        <dbReference type="EMBL" id="OIW28969.1"/>
    </source>
</evidence>
<feature type="transmembrane region" description="Helical" evidence="9">
    <location>
        <begin position="265"/>
        <end position="285"/>
    </location>
</feature>
<dbReference type="Proteomes" id="UP000182658">
    <property type="component" value="Unassembled WGS sequence"/>
</dbReference>